<evidence type="ECO:0000256" key="2">
    <source>
        <dbReference type="SAM" id="MobiDB-lite"/>
    </source>
</evidence>
<dbReference type="EMBL" id="ACFG01000030">
    <property type="protein sequence ID" value="EEH64037.1"/>
    <property type="molecule type" value="Genomic_DNA"/>
</dbReference>
<dbReference type="STRING" id="525245.HMPREF0044_1056"/>
<dbReference type="InterPro" id="IPR001638">
    <property type="entry name" value="Solute-binding_3/MltF_N"/>
</dbReference>
<evidence type="ECO:0000313" key="4">
    <source>
        <dbReference type="EMBL" id="EEH64037.1"/>
    </source>
</evidence>
<dbReference type="PANTHER" id="PTHR35936">
    <property type="entry name" value="MEMBRANE-BOUND LYTIC MUREIN TRANSGLYCOSYLASE F"/>
    <property type="match status" value="1"/>
</dbReference>
<evidence type="ECO:0000259" key="3">
    <source>
        <dbReference type="SMART" id="SM00062"/>
    </source>
</evidence>
<dbReference type="PANTHER" id="PTHR35936:SF17">
    <property type="entry name" value="ARGININE-BINDING EXTRACELLULAR PROTEIN ARTP"/>
    <property type="match status" value="1"/>
</dbReference>
<dbReference type="CDD" id="cd01004">
    <property type="entry name" value="PBP2_MidA_like"/>
    <property type="match status" value="1"/>
</dbReference>
<gene>
    <name evidence="4" type="ORF">HMPREF0044_1056</name>
</gene>
<dbReference type="Gene3D" id="3.40.190.10">
    <property type="entry name" value="Periplasmic binding protein-like II"/>
    <property type="match status" value="2"/>
</dbReference>
<proteinExistence type="predicted"/>
<evidence type="ECO:0000313" key="5">
    <source>
        <dbReference type="Proteomes" id="UP000010301"/>
    </source>
</evidence>
<dbReference type="SUPFAM" id="SSF53850">
    <property type="entry name" value="Periplasmic binding protein-like II"/>
    <property type="match status" value="1"/>
</dbReference>
<dbReference type="Proteomes" id="UP000010301">
    <property type="component" value="Unassembled WGS sequence"/>
</dbReference>
<feature type="region of interest" description="Disordered" evidence="2">
    <location>
        <begin position="1"/>
        <end position="23"/>
    </location>
</feature>
<dbReference type="HOGENOM" id="CLU_019602_18_1_11"/>
<comment type="caution">
    <text evidence="4">The sequence shown here is derived from an EMBL/GenBank/DDBJ whole genome shotgun (WGS) entry which is preliminary data.</text>
</comment>
<accession>C0W0H8</accession>
<organism evidence="4 5">
    <name type="scientific">Gleimia coleocanis DSM 15436</name>
    <dbReference type="NCBI Taxonomy" id="525245"/>
    <lineage>
        <taxon>Bacteria</taxon>
        <taxon>Bacillati</taxon>
        <taxon>Actinomycetota</taxon>
        <taxon>Actinomycetes</taxon>
        <taxon>Actinomycetales</taxon>
        <taxon>Actinomycetaceae</taxon>
        <taxon>Gleimia</taxon>
    </lineage>
</organism>
<dbReference type="Pfam" id="PF00497">
    <property type="entry name" value="SBP_bac_3"/>
    <property type="match status" value="1"/>
</dbReference>
<sequence>MRTQTRTQVKRANANSRAGKTREREFPRLVEVNKHTPEYPFINLHIHSLSCMIIKTQVLRERIIMKKVTALITLTALSVTGLAACSDPETPKAAETANTFDVNTIEEVPEIAALVPAALKEKGVLLNGASTDYAPAEFRAEDGQTPVGYDIQITEALAKVMGLKKGETQHAEFASIIPSLGTKFDIGASSFTITPERLDQVNMISYVQVGSSYAVQKGNPNNFNPQDVCGKTVGILSGTYQQEFIAAESKKCEDAGKEAVKVMAHDLNTDAITKLVGGQYDAVLSDSSVTGYAISQTNGAIEQVGDVIEAEPQGIAVAKDDIELAKAIQQAMQYLMDKGYLKQMLDNFGAGDAALNQAELNPGK</sequence>
<feature type="domain" description="Solute-binding protein family 3/N-terminal" evidence="3">
    <location>
        <begin position="124"/>
        <end position="352"/>
    </location>
</feature>
<dbReference type="SMART" id="SM00062">
    <property type="entry name" value="PBPb"/>
    <property type="match status" value="1"/>
</dbReference>
<keyword evidence="5" id="KW-1185">Reference proteome</keyword>
<evidence type="ECO:0000256" key="1">
    <source>
        <dbReference type="ARBA" id="ARBA00022729"/>
    </source>
</evidence>
<protein>
    <submittedName>
        <fullName evidence="4">ABC transporter, substrate-binding protein, family 3</fullName>
    </submittedName>
</protein>
<dbReference type="eggNOG" id="COG0834">
    <property type="taxonomic scope" value="Bacteria"/>
</dbReference>
<reference evidence="4 5" key="1">
    <citation type="submission" date="2009-01" db="EMBL/GenBank/DDBJ databases">
        <authorList>
            <person name="Qin X."/>
            <person name="Bachman B."/>
            <person name="Battles P."/>
            <person name="Bell A."/>
            <person name="Bess C."/>
            <person name="Bickham C."/>
            <person name="Chaboub L."/>
            <person name="Chen D."/>
            <person name="Coyle M."/>
            <person name="Deiros D.R."/>
            <person name="Dinh H."/>
            <person name="Forbes L."/>
            <person name="Fowler G."/>
            <person name="Francisco L."/>
            <person name="Fu Q."/>
            <person name="Gubbala S."/>
            <person name="Hale W."/>
            <person name="Han Y."/>
            <person name="Hemphill L."/>
            <person name="Highlander S.K."/>
            <person name="Hirani K."/>
            <person name="Hogues M."/>
            <person name="Jackson L."/>
            <person name="Jakkamsetti A."/>
            <person name="Javaid M."/>
            <person name="Jiang H."/>
            <person name="Korchina V."/>
            <person name="Kovar C."/>
            <person name="Lara F."/>
            <person name="Lee S."/>
            <person name="Mata R."/>
            <person name="Mathew T."/>
            <person name="Moen C."/>
            <person name="Morales K."/>
            <person name="Munidasa M."/>
            <person name="Nazareth L."/>
            <person name="Ngo R."/>
            <person name="Nguyen L."/>
            <person name="Okwuonu G."/>
            <person name="Ongeri F."/>
            <person name="Patil S."/>
            <person name="Petrosino J."/>
            <person name="Pham C."/>
            <person name="Pham P."/>
            <person name="Pu L.-L."/>
            <person name="Puazo M."/>
            <person name="Raj R."/>
            <person name="Reid J."/>
            <person name="Rouhana J."/>
            <person name="Saada N."/>
            <person name="Shang Y."/>
            <person name="Simmons D."/>
            <person name="Thornton R."/>
            <person name="Warren J."/>
            <person name="Weissenberger G."/>
            <person name="Zhang J."/>
            <person name="Zhang L."/>
            <person name="Zhou C."/>
            <person name="Zhu D."/>
            <person name="Muzny D."/>
            <person name="Worley K."/>
            <person name="Gibbs R."/>
        </authorList>
    </citation>
    <scope>NUCLEOTIDE SEQUENCE [LARGE SCALE GENOMIC DNA]</scope>
    <source>
        <strain evidence="4 5">DSM 15436</strain>
    </source>
</reference>
<name>C0W0H8_9ACTO</name>
<dbReference type="AlphaFoldDB" id="C0W0H8"/>
<keyword evidence="1" id="KW-0732">Signal</keyword>